<evidence type="ECO:0000313" key="13">
    <source>
        <dbReference type="EMBL" id="SEN56678.1"/>
    </source>
</evidence>
<dbReference type="NCBIfam" id="TIGR03706">
    <property type="entry name" value="exo_poly_only"/>
    <property type="match status" value="1"/>
</dbReference>
<evidence type="ECO:0000256" key="5">
    <source>
        <dbReference type="ARBA" id="ARBA00012451"/>
    </source>
</evidence>
<dbReference type="PIRSF" id="PIRSF001267">
    <property type="entry name" value="Pyrophosphatase_GppA_Ppx"/>
    <property type="match status" value="1"/>
</dbReference>
<dbReference type="PANTHER" id="PTHR30005:SF14">
    <property type="entry name" value="EXOPOLYPHOSPHATASE"/>
    <property type="match status" value="1"/>
</dbReference>
<dbReference type="InterPro" id="IPR043129">
    <property type="entry name" value="ATPase_NBD"/>
</dbReference>
<evidence type="ECO:0000256" key="1">
    <source>
        <dbReference type="ARBA" id="ARBA00001946"/>
    </source>
</evidence>
<evidence type="ECO:0000256" key="2">
    <source>
        <dbReference type="ARBA" id="ARBA00004202"/>
    </source>
</evidence>
<dbReference type="SUPFAM" id="SSF109604">
    <property type="entry name" value="HD-domain/PDEase-like"/>
    <property type="match status" value="1"/>
</dbReference>
<proteinExistence type="inferred from homology"/>
<keyword evidence="9" id="KW-0472">Membrane</keyword>
<dbReference type="SUPFAM" id="SSF53067">
    <property type="entry name" value="Actin-like ATPase domain"/>
    <property type="match status" value="2"/>
</dbReference>
<dbReference type="InterPro" id="IPR050273">
    <property type="entry name" value="GppA/Ppx_hydrolase"/>
</dbReference>
<dbReference type="OrthoDB" id="9793035at2"/>
<dbReference type="FunFam" id="3.30.420.150:FF:000001">
    <property type="entry name" value="Guanosine-5'-triphosphate,3'-diphosphate pyrophosphatase"/>
    <property type="match status" value="1"/>
</dbReference>
<dbReference type="GO" id="GO:0004309">
    <property type="term" value="F:exopolyphosphatase activity"/>
    <property type="evidence" value="ECO:0007669"/>
    <property type="project" value="UniProtKB-EC"/>
</dbReference>
<name>A0A1H8HM25_9PROT</name>
<evidence type="ECO:0000256" key="7">
    <source>
        <dbReference type="ARBA" id="ARBA00022475"/>
    </source>
</evidence>
<comment type="similarity">
    <text evidence="3">Belongs to the GppA/Ppx family.</text>
</comment>
<dbReference type="CDD" id="cd24053">
    <property type="entry name" value="ASKHA_NBD_EcPPX-GppA-like"/>
    <property type="match status" value="1"/>
</dbReference>
<evidence type="ECO:0000256" key="4">
    <source>
        <dbReference type="ARBA" id="ARBA00011738"/>
    </source>
</evidence>
<dbReference type="Pfam" id="PF02541">
    <property type="entry name" value="Ppx-GppA"/>
    <property type="match status" value="1"/>
</dbReference>
<dbReference type="InterPro" id="IPR030673">
    <property type="entry name" value="PyroPPase_GppA_Ppx"/>
</dbReference>
<dbReference type="Gene3D" id="3.30.420.150">
    <property type="entry name" value="Exopolyphosphatase. Domain 2"/>
    <property type="match status" value="1"/>
</dbReference>
<evidence type="ECO:0000313" key="14">
    <source>
        <dbReference type="Proteomes" id="UP000199459"/>
    </source>
</evidence>
<protein>
    <recommendedName>
        <fullName evidence="6">Exopolyphosphatase</fullName>
        <ecNumber evidence="5">3.6.1.11</ecNumber>
    </recommendedName>
</protein>
<evidence type="ECO:0000256" key="3">
    <source>
        <dbReference type="ARBA" id="ARBA00007125"/>
    </source>
</evidence>
<dbReference type="EMBL" id="FOCP01000024">
    <property type="protein sequence ID" value="SEN56678.1"/>
    <property type="molecule type" value="Genomic_DNA"/>
</dbReference>
<evidence type="ECO:0000256" key="6">
    <source>
        <dbReference type="ARBA" id="ARBA00020416"/>
    </source>
</evidence>
<dbReference type="InterPro" id="IPR003695">
    <property type="entry name" value="Ppx_GppA_N"/>
</dbReference>
<comment type="subcellular location">
    <subcellularLocation>
        <location evidence="2">Cell membrane</location>
        <topology evidence="2">Peripheral membrane protein</topology>
    </subcellularLocation>
</comment>
<feature type="domain" description="Ppx/GppA phosphatase N-terminal" evidence="11">
    <location>
        <begin position="22"/>
        <end position="303"/>
    </location>
</feature>
<keyword evidence="8" id="KW-0378">Hydrolase</keyword>
<dbReference type="EC" id="3.6.1.11" evidence="5"/>
<dbReference type="GO" id="GO:0005886">
    <property type="term" value="C:plasma membrane"/>
    <property type="evidence" value="ECO:0007669"/>
    <property type="project" value="UniProtKB-SubCell"/>
</dbReference>
<comment type="subunit">
    <text evidence="4">Homodimer.</text>
</comment>
<dbReference type="STRING" id="917.SAMN05216326_101191"/>
<dbReference type="GO" id="GO:0006798">
    <property type="term" value="P:polyphosphate catabolic process"/>
    <property type="evidence" value="ECO:0007669"/>
    <property type="project" value="TreeGrafter"/>
</dbReference>
<evidence type="ECO:0000256" key="10">
    <source>
        <dbReference type="ARBA" id="ARBA00047607"/>
    </source>
</evidence>
<reference evidence="13 14" key="1">
    <citation type="submission" date="2016-10" db="EMBL/GenBank/DDBJ databases">
        <authorList>
            <person name="de Groot N.N."/>
        </authorList>
    </citation>
    <scope>NUCLEOTIDE SEQUENCE [LARGE SCALE GENOMIC DNA]</scope>
    <source>
        <strain evidence="13 14">Nm22</strain>
    </source>
</reference>
<dbReference type="PANTHER" id="PTHR30005">
    <property type="entry name" value="EXOPOLYPHOSPHATASE"/>
    <property type="match status" value="1"/>
</dbReference>
<evidence type="ECO:0000259" key="12">
    <source>
        <dbReference type="Pfam" id="PF21447"/>
    </source>
</evidence>
<dbReference type="InterPro" id="IPR022371">
    <property type="entry name" value="Exopolyphosphatase"/>
</dbReference>
<dbReference type="Proteomes" id="UP000199459">
    <property type="component" value="Unassembled WGS sequence"/>
</dbReference>
<evidence type="ECO:0000256" key="9">
    <source>
        <dbReference type="ARBA" id="ARBA00023136"/>
    </source>
</evidence>
<organism evidence="13 14">
    <name type="scientific">Nitrosomonas marina</name>
    <dbReference type="NCBI Taxonomy" id="917"/>
    <lineage>
        <taxon>Bacteria</taxon>
        <taxon>Pseudomonadati</taxon>
        <taxon>Pseudomonadota</taxon>
        <taxon>Betaproteobacteria</taxon>
        <taxon>Nitrosomonadales</taxon>
        <taxon>Nitrosomonadaceae</taxon>
        <taxon>Nitrosomonas</taxon>
    </lineage>
</organism>
<evidence type="ECO:0000259" key="11">
    <source>
        <dbReference type="Pfam" id="PF02541"/>
    </source>
</evidence>
<sequence length="498" mass="55740">MKPQQDESYAAIDLGSNSFHMIVANYSDGRLQIIDRIKEMVRLASGLNEKNELSEESIQRALACLQRFGQRIKEIPQANIRAVGTNTVRQARNDGYFLALADSALGHPIEIIAGQEEARLIYQGVAHTTYDEANKRLVIDIGGGSTELIIGRGFEIFSMDSLYMGCVNMSKRFFDDGKIKTKKFNKTILYARQELESVETAYKKTGWDQALGSSGTITTIRDVVQAQKWCETGITAAALSKLIDALIDFGHTGAIELDGLSEHRKPVFASGVAVLAGIFEGLGLEKISVSDGALREGLLHDLIGRMHNEDIRDKTILGISQRYGIDQEQANRVRETAEKLFHQVSVDWALQDKEALKLLQWGAMAHEIGLSIAHAQYHHHGSYLVRYSDLAGFSRQEQIKLAKLVRGHRRKFPLAEFETISSQARQTVIRLSILLRLATVLHRSRSNNSLPDIRIEADEDTINLYFPPQWLFDHPLTLADLKTEQGYLQSAGFTLTFQ</sequence>
<gene>
    <name evidence="13" type="ORF">SAMN05216325_12433</name>
</gene>
<evidence type="ECO:0000256" key="8">
    <source>
        <dbReference type="ARBA" id="ARBA00022801"/>
    </source>
</evidence>
<dbReference type="Gene3D" id="1.10.3210.10">
    <property type="entry name" value="Hypothetical protein af1432"/>
    <property type="match status" value="1"/>
</dbReference>
<keyword evidence="7" id="KW-1003">Cell membrane</keyword>
<comment type="catalytic activity">
    <reaction evidence="10">
        <text>[phosphate](n) + H2O = [phosphate](n-1) + phosphate + H(+)</text>
        <dbReference type="Rhea" id="RHEA:21528"/>
        <dbReference type="Rhea" id="RHEA-COMP:9859"/>
        <dbReference type="Rhea" id="RHEA-COMP:14279"/>
        <dbReference type="ChEBI" id="CHEBI:15377"/>
        <dbReference type="ChEBI" id="CHEBI:15378"/>
        <dbReference type="ChEBI" id="CHEBI:16838"/>
        <dbReference type="ChEBI" id="CHEBI:43474"/>
        <dbReference type="EC" id="3.6.1.11"/>
    </reaction>
</comment>
<feature type="domain" description="Ppx/GppA phosphatase C-terminal" evidence="12">
    <location>
        <begin position="311"/>
        <end position="485"/>
    </location>
</feature>
<accession>A0A1H8HM25</accession>
<comment type="cofactor">
    <cofactor evidence="1">
        <name>Mg(2+)</name>
        <dbReference type="ChEBI" id="CHEBI:18420"/>
    </cofactor>
</comment>
<dbReference type="Gene3D" id="3.30.420.40">
    <property type="match status" value="1"/>
</dbReference>
<dbReference type="AlphaFoldDB" id="A0A1H8HM25"/>
<dbReference type="RefSeq" id="WP_090634090.1">
    <property type="nucleotide sequence ID" value="NZ_FOCP01000024.1"/>
</dbReference>
<dbReference type="Pfam" id="PF21447">
    <property type="entry name" value="Ppx-GppA_III"/>
    <property type="match status" value="1"/>
</dbReference>
<dbReference type="InterPro" id="IPR048950">
    <property type="entry name" value="Ppx_GppA_C"/>
</dbReference>
<dbReference type="FunFam" id="3.30.420.40:FF:000023">
    <property type="entry name" value="Guanosine-5'-triphosphate,3'-diphosphate pyrophosphatase"/>
    <property type="match status" value="1"/>
</dbReference>